<dbReference type="AlphaFoldDB" id="A0A8B7MX42"/>
<keyword evidence="2" id="KW-1185">Reference proteome</keyword>
<dbReference type="GeneID" id="103719128"/>
<dbReference type="OrthoDB" id="694709at2759"/>
<dbReference type="KEGG" id="pda:103719128"/>
<proteinExistence type="predicted"/>
<accession>A0A8B7MX42</accession>
<name>A0A8B7MX42_PHODC</name>
<organism evidence="2 3">
    <name type="scientific">Phoenix dactylifera</name>
    <name type="common">Date palm</name>
    <dbReference type="NCBI Taxonomy" id="42345"/>
    <lineage>
        <taxon>Eukaryota</taxon>
        <taxon>Viridiplantae</taxon>
        <taxon>Streptophyta</taxon>
        <taxon>Embryophyta</taxon>
        <taxon>Tracheophyta</taxon>
        <taxon>Spermatophyta</taxon>
        <taxon>Magnoliopsida</taxon>
        <taxon>Liliopsida</taxon>
        <taxon>Arecaceae</taxon>
        <taxon>Coryphoideae</taxon>
        <taxon>Phoeniceae</taxon>
        <taxon>Phoenix</taxon>
    </lineage>
</organism>
<dbReference type="Proteomes" id="UP000228380">
    <property type="component" value="Unplaced"/>
</dbReference>
<protein>
    <submittedName>
        <fullName evidence="3">UPF0496 protein 4-like</fullName>
    </submittedName>
</protein>
<dbReference type="PANTHER" id="PTHR31509">
    <property type="entry name" value="BPS1-LIKE PROTEIN"/>
    <property type="match status" value="1"/>
</dbReference>
<dbReference type="RefSeq" id="XP_017701209.2">
    <property type="nucleotide sequence ID" value="XM_017845720.3"/>
</dbReference>
<evidence type="ECO:0000256" key="1">
    <source>
        <dbReference type="SAM" id="Phobius"/>
    </source>
</evidence>
<feature type="transmembrane region" description="Helical" evidence="1">
    <location>
        <begin position="188"/>
        <end position="210"/>
    </location>
</feature>
<keyword evidence="1" id="KW-0812">Transmembrane</keyword>
<sequence>MSLTVKCNPYLSIHAILGYPSKRPNKTPSPSRPFEEILILRLRSLLPIPKPPPSISFHWLSRAVDLLALTLADAAALFSDPALSGADPAGLASHLDASVSLLDACNAASAEIERLRRGRLRLRFSLHLLAGDGHGLPPSPDRVRRARKAIEEWETLPRRVIRGHAGNLIRRLAPGEPPRGKFSAVRRALYAVEGVAGLVMAAIVAVLSGGEQGALTGVRISDEFPWGEAFDEVRAAVSGHLGAGFSGEVEAVEAAVRAVVGVIDGEGDEEKPARLGSAVVELEKATEELTYGLDRLSDAVNALFRAAMNSRDAALHCLRILVPRSVNR</sequence>
<evidence type="ECO:0000313" key="3">
    <source>
        <dbReference type="RefSeq" id="XP_017701209.2"/>
    </source>
</evidence>
<keyword evidence="1" id="KW-1133">Transmembrane helix</keyword>
<reference evidence="3" key="1">
    <citation type="submission" date="2025-08" db="UniProtKB">
        <authorList>
            <consortium name="RefSeq"/>
        </authorList>
    </citation>
    <scope>IDENTIFICATION</scope>
    <source>
        <tissue evidence="3">Young leaves</tissue>
    </source>
</reference>
<evidence type="ECO:0000313" key="2">
    <source>
        <dbReference type="Proteomes" id="UP000228380"/>
    </source>
</evidence>
<keyword evidence="1" id="KW-0472">Membrane</keyword>
<gene>
    <name evidence="3" type="primary">LOC103719128</name>
</gene>